<accession>A0AAV4RSX4</accession>
<evidence type="ECO:0000313" key="2">
    <source>
        <dbReference type="Proteomes" id="UP001054945"/>
    </source>
</evidence>
<keyword evidence="2" id="KW-1185">Reference proteome</keyword>
<gene>
    <name evidence="1" type="ORF">CEXT_384741</name>
</gene>
<proteinExistence type="predicted"/>
<evidence type="ECO:0008006" key="3">
    <source>
        <dbReference type="Google" id="ProtNLM"/>
    </source>
</evidence>
<name>A0AAV4RSX4_CAEEX</name>
<organism evidence="1 2">
    <name type="scientific">Caerostris extrusa</name>
    <name type="common">Bark spider</name>
    <name type="synonym">Caerostris bankana</name>
    <dbReference type="NCBI Taxonomy" id="172846"/>
    <lineage>
        <taxon>Eukaryota</taxon>
        <taxon>Metazoa</taxon>
        <taxon>Ecdysozoa</taxon>
        <taxon>Arthropoda</taxon>
        <taxon>Chelicerata</taxon>
        <taxon>Arachnida</taxon>
        <taxon>Araneae</taxon>
        <taxon>Araneomorphae</taxon>
        <taxon>Entelegynae</taxon>
        <taxon>Araneoidea</taxon>
        <taxon>Araneidae</taxon>
        <taxon>Caerostris</taxon>
    </lineage>
</organism>
<sequence>MCCNLLKGRVLVSAIPHFSSITAVLCLSWVLRRWAAGLAFSPEVVSCSLGSLPPQNESLGDHHTDRLLRTFASASSSEVRHLLIIRDDATTSL</sequence>
<protein>
    <recommendedName>
        <fullName evidence="3">Secreted protein</fullName>
    </recommendedName>
</protein>
<dbReference type="AlphaFoldDB" id="A0AAV4RSX4"/>
<evidence type="ECO:0000313" key="1">
    <source>
        <dbReference type="EMBL" id="GIY24502.1"/>
    </source>
</evidence>
<dbReference type="Proteomes" id="UP001054945">
    <property type="component" value="Unassembled WGS sequence"/>
</dbReference>
<dbReference type="EMBL" id="BPLR01008416">
    <property type="protein sequence ID" value="GIY24502.1"/>
    <property type="molecule type" value="Genomic_DNA"/>
</dbReference>
<comment type="caution">
    <text evidence="1">The sequence shown here is derived from an EMBL/GenBank/DDBJ whole genome shotgun (WGS) entry which is preliminary data.</text>
</comment>
<reference evidence="1 2" key="1">
    <citation type="submission" date="2021-06" db="EMBL/GenBank/DDBJ databases">
        <title>Caerostris extrusa draft genome.</title>
        <authorList>
            <person name="Kono N."/>
            <person name="Arakawa K."/>
        </authorList>
    </citation>
    <scope>NUCLEOTIDE SEQUENCE [LARGE SCALE GENOMIC DNA]</scope>
</reference>